<evidence type="ECO:0000256" key="9">
    <source>
        <dbReference type="ARBA" id="ARBA00031586"/>
    </source>
</evidence>
<dbReference type="InterPro" id="IPR039428">
    <property type="entry name" value="NUOK/Mnh_C1-like"/>
</dbReference>
<evidence type="ECO:0000256" key="10">
    <source>
        <dbReference type="SAM" id="Phobius"/>
    </source>
</evidence>
<reference evidence="11" key="1">
    <citation type="submission" date="2021-02" db="EMBL/GenBank/DDBJ databases">
        <authorList>
            <person name="Nam S.-E."/>
            <person name="Kim S.-A."/>
            <person name="Rhee J.-S."/>
        </authorList>
    </citation>
    <scope>NUCLEOTIDE SEQUENCE</scope>
</reference>
<dbReference type="AlphaFoldDB" id="A0A8B6QMF7"/>
<keyword evidence="6 10" id="KW-1133">Transmembrane helix</keyword>
<keyword evidence="7" id="KW-0520">NAD</keyword>
<dbReference type="Pfam" id="PF00420">
    <property type="entry name" value="Oxidored_q2"/>
    <property type="match status" value="1"/>
</dbReference>
<evidence type="ECO:0000313" key="11">
    <source>
        <dbReference type="EMBL" id="QTJ29900.1"/>
    </source>
</evidence>
<dbReference type="Gene3D" id="1.10.287.3510">
    <property type="match status" value="1"/>
</dbReference>
<name>A0A8B6QMF7_9ANNE</name>
<evidence type="ECO:0000256" key="3">
    <source>
        <dbReference type="ARBA" id="ARBA00016612"/>
    </source>
</evidence>
<accession>A0A8B6QMF7</accession>
<keyword evidence="4 10" id="KW-0812">Transmembrane</keyword>
<keyword evidence="5" id="KW-1278">Translocase</keyword>
<evidence type="ECO:0000256" key="7">
    <source>
        <dbReference type="ARBA" id="ARBA00023027"/>
    </source>
</evidence>
<comment type="subcellular location">
    <subcellularLocation>
        <location evidence="1">Membrane</location>
        <topology evidence="1">Multi-pass membrane protein</topology>
    </subcellularLocation>
</comment>
<feature type="transmembrane region" description="Helical" evidence="10">
    <location>
        <begin position="5"/>
        <end position="21"/>
    </location>
</feature>
<evidence type="ECO:0000256" key="8">
    <source>
        <dbReference type="ARBA" id="ARBA00023136"/>
    </source>
</evidence>
<keyword evidence="11" id="KW-0496">Mitochondrion</keyword>
<proteinExistence type="inferred from homology"/>
<evidence type="ECO:0000256" key="4">
    <source>
        <dbReference type="ARBA" id="ARBA00022692"/>
    </source>
</evidence>
<dbReference type="EMBL" id="MW557377">
    <property type="protein sequence ID" value="QTJ29900.1"/>
    <property type="molecule type" value="Genomic_DNA"/>
</dbReference>
<evidence type="ECO:0000256" key="5">
    <source>
        <dbReference type="ARBA" id="ARBA00022967"/>
    </source>
</evidence>
<keyword evidence="8 10" id="KW-0472">Membrane</keyword>
<protein>
    <recommendedName>
        <fullName evidence="3">NADH-ubiquinone oxidoreductase chain 4L</fullName>
    </recommendedName>
    <alternativeName>
        <fullName evidence="9">NADH dehydrogenase subunit 4L</fullName>
    </alternativeName>
</protein>
<organism evidence="11">
    <name type="scientific">Thelepus plagiostoma</name>
    <dbReference type="NCBI Taxonomy" id="1084972"/>
    <lineage>
        <taxon>Eukaryota</taxon>
        <taxon>Metazoa</taxon>
        <taxon>Spiralia</taxon>
        <taxon>Lophotrochozoa</taxon>
        <taxon>Annelida</taxon>
        <taxon>Polychaeta</taxon>
        <taxon>Sedentaria</taxon>
        <taxon>Canalipalpata</taxon>
        <taxon>Terebellida</taxon>
        <taxon>Terebelliformia</taxon>
        <taxon>Terebellidae</taxon>
        <taxon>Thelepus</taxon>
    </lineage>
</organism>
<geneLocation type="mitochondrion" evidence="11"/>
<feature type="transmembrane region" description="Helical" evidence="10">
    <location>
        <begin position="27"/>
        <end position="47"/>
    </location>
</feature>
<comment type="similarity">
    <text evidence="2">Belongs to the complex I subunit 4L family.</text>
</comment>
<evidence type="ECO:0000256" key="1">
    <source>
        <dbReference type="ARBA" id="ARBA00004141"/>
    </source>
</evidence>
<dbReference type="GO" id="GO:0016020">
    <property type="term" value="C:membrane"/>
    <property type="evidence" value="ECO:0007669"/>
    <property type="project" value="UniProtKB-SubCell"/>
</dbReference>
<evidence type="ECO:0000256" key="2">
    <source>
        <dbReference type="ARBA" id="ARBA00010519"/>
    </source>
</evidence>
<evidence type="ECO:0000256" key="6">
    <source>
        <dbReference type="ARBA" id="ARBA00022989"/>
    </source>
</evidence>
<gene>
    <name evidence="11" type="primary">nad4l</name>
</gene>
<feature type="transmembrane region" description="Helical" evidence="10">
    <location>
        <begin position="59"/>
        <end position="78"/>
    </location>
</feature>
<sequence>MKPMFISALIMMIFSFLTLILQRKHILMSLLALESIMLTLVYSMMLLSCMQFNTHLLPLILTFGASEASIGLALLVVLTRSYGSDTVNIMSLSKC</sequence>